<name>A0A9Q8STE9_9PEZI</name>
<gene>
    <name evidence="2" type="ORF">CLUP02_08773</name>
</gene>
<organism evidence="2 3">
    <name type="scientific">Colletotrichum lupini</name>
    <dbReference type="NCBI Taxonomy" id="145971"/>
    <lineage>
        <taxon>Eukaryota</taxon>
        <taxon>Fungi</taxon>
        <taxon>Dikarya</taxon>
        <taxon>Ascomycota</taxon>
        <taxon>Pezizomycotina</taxon>
        <taxon>Sordariomycetes</taxon>
        <taxon>Hypocreomycetidae</taxon>
        <taxon>Glomerellales</taxon>
        <taxon>Glomerellaceae</taxon>
        <taxon>Colletotrichum</taxon>
        <taxon>Colletotrichum acutatum species complex</taxon>
    </lineage>
</organism>
<feature type="region of interest" description="Disordered" evidence="1">
    <location>
        <begin position="74"/>
        <end position="104"/>
    </location>
</feature>
<feature type="compositionally biased region" description="Polar residues" evidence="1">
    <location>
        <begin position="80"/>
        <end position="90"/>
    </location>
</feature>
<keyword evidence="3" id="KW-1185">Reference proteome</keyword>
<dbReference type="AlphaFoldDB" id="A0A9Q8STE9"/>
<evidence type="ECO:0000313" key="2">
    <source>
        <dbReference type="EMBL" id="UQC83279.1"/>
    </source>
</evidence>
<dbReference type="RefSeq" id="XP_049144898.1">
    <property type="nucleotide sequence ID" value="XM_049287755.1"/>
</dbReference>
<dbReference type="EMBL" id="CP019476">
    <property type="protein sequence ID" value="UQC83279.1"/>
    <property type="molecule type" value="Genomic_DNA"/>
</dbReference>
<evidence type="ECO:0000313" key="3">
    <source>
        <dbReference type="Proteomes" id="UP000830671"/>
    </source>
</evidence>
<accession>A0A9Q8STE9</accession>
<dbReference type="KEGG" id="clup:CLUP02_08773"/>
<evidence type="ECO:0000256" key="1">
    <source>
        <dbReference type="SAM" id="MobiDB-lite"/>
    </source>
</evidence>
<protein>
    <submittedName>
        <fullName evidence="2">Uncharacterized protein</fullName>
    </submittedName>
</protein>
<reference evidence="2" key="1">
    <citation type="journal article" date="2021" name="Mol. Plant Microbe Interact.">
        <title>Complete Genome Sequence of the Plant-Pathogenic Fungus Colletotrichum lupini.</title>
        <authorList>
            <person name="Baroncelli R."/>
            <person name="Pensec F."/>
            <person name="Da Lio D."/>
            <person name="Boufleur T."/>
            <person name="Vicente I."/>
            <person name="Sarrocco S."/>
            <person name="Picot A."/>
            <person name="Baraldi E."/>
            <person name="Sukno S."/>
            <person name="Thon M."/>
            <person name="Le Floch G."/>
        </authorList>
    </citation>
    <scope>NUCLEOTIDE SEQUENCE</scope>
    <source>
        <strain evidence="2">IMI 504893</strain>
    </source>
</reference>
<dbReference type="Proteomes" id="UP000830671">
    <property type="component" value="Chromosome 4"/>
</dbReference>
<feature type="region of interest" description="Disordered" evidence="1">
    <location>
        <begin position="24"/>
        <end position="54"/>
    </location>
</feature>
<proteinExistence type="predicted"/>
<sequence length="104" mass="11161">MLFPALPCGSEELTLKHLGKSLEHLGTEANNPPSSLDFGQDRRSGGRCAEPPPGPGCVRYLFVQSREPVPIIITDPAPITGQTHMNSSGSGWWHAQDNRSASVP</sequence>
<dbReference type="GeneID" id="73342765"/>